<gene>
    <name evidence="2" type="ORF">B7R76_06155</name>
</gene>
<comment type="caution">
    <text evidence="2">The sequence shown here is derived from an EMBL/GenBank/DDBJ whole genome shotgun (WGS) entry which is preliminary data.</text>
</comment>
<dbReference type="AlphaFoldDB" id="A0A2J8B0X3"/>
<evidence type="ECO:0000313" key="2">
    <source>
        <dbReference type="EMBL" id="PNH18419.1"/>
    </source>
</evidence>
<keyword evidence="1" id="KW-0472">Membrane</keyword>
<protein>
    <submittedName>
        <fullName evidence="2">Uncharacterized protein</fullName>
    </submittedName>
</protein>
<evidence type="ECO:0000256" key="1">
    <source>
        <dbReference type="SAM" id="Phobius"/>
    </source>
</evidence>
<dbReference type="RefSeq" id="WP_102892630.1">
    <property type="nucleotide sequence ID" value="NZ_NBZD01000003.1"/>
</dbReference>
<reference evidence="3" key="1">
    <citation type="submission" date="2017-04" db="EMBL/GenBank/DDBJ databases">
        <authorList>
            <person name="Bumgarner R.E."/>
            <person name="Fredricks D.N."/>
            <person name="Srinivasan S."/>
        </authorList>
    </citation>
    <scope>NUCLEOTIDE SEQUENCE [LARGE SCALE GENOMIC DNA]</scope>
    <source>
        <strain evidence="3">KA00405</strain>
    </source>
</reference>
<sequence length="1059" mass="117005">MLRHLLKERIAQVARNRRVKLVSVAVLAVLIPVAGILTYLNELIGDTNRLEYSVDLRPDNYRSAFSWYGVGVTWDHHQGDNLIRNGEFDSFAAKFSAPVVYKTALGPELPLNIKPDEIPYTTSLIGGKVRPMHSQHDHEQSGSIIGINPLIFRQPHDMEIEYEGEIKDGAFRYNENGGTSDCVWVGSGGLVIYHSQTTSSEIISAFTDDDLVQVVGNFAGYLARSGRGEVWSSSDGQHWQKFAGASKIDYMAASATEFVLLNNRHDLTFIDSNREVHQGKFSRDLRPESTVCFQQKFLTLDQQGRPRWVKKAGDEAWPAANFVPNIVPTRTVVHGDNLFMVSSRGEIEVGNFMNGFRIVNRHPLIENPDVQAVLAGKPFKIEQMIVFSTDKLGFVLAEAGLWAYDVGRDELKQLQDGLDSVKRAMLLPGANFLTVSADRAIIRYQLTAGLRLKGDRELNNIQAGDRLIISRNLKPEGVPLFWHVANGTAKATGYIQSAADSNSSYDNYLELHPKRANRAEQGEQVTPAEMPAGGGFGGIGNGSVAVDVVPGAGFAAEEGEADANAAEHDLVLQQKMVLNGNNFLKRRVYLLRLRAKLLDEDVGGGFTPELSVRGGKTAAIFHLSNLSNVWQTYEFKLVSDPDFSGKETEFTWQLRTAHSMGIDNVYFGLAENNNIGTMRTEQLKELAPAPSLLRLNGLNIGRNGYPEFSWLTKRNMEAWLILNNKSFGAVAYTLYDGLALAESLRTNVWLVINPYVSAEEIDDLLEYLVGSVYTGKGEIRRGQGHPAPWALSFKRIFIEVADEDGGLLSDRDRADSVDNILRKFKISSYYQEVKNKLFFVDGMNYNKNEKLSAADEHATALTAGFAEGLSAEDVYHALISIMPRQGYVGESGHELISEASLEAINGKRPRLAKLAQIVLAGKGKVLTQINYKLPLRHEAAENELLGSLLSIYQAEGNGLHRISIRQQPEISNIDTAVREKIDAFGSVGGDGKVSLIFTNNSSIEANLNLKFKQKEFKLKETVYDGNGKRLASDSFSNGDFSLKIPPDGVITLNGSLPEN</sequence>
<keyword evidence="1" id="KW-1133">Transmembrane helix</keyword>
<feature type="transmembrane region" description="Helical" evidence="1">
    <location>
        <begin position="21"/>
        <end position="40"/>
    </location>
</feature>
<name>A0A2J8B0X3_9FIRM</name>
<dbReference type="EMBL" id="NBZD01000003">
    <property type="protein sequence ID" value="PNH18419.1"/>
    <property type="molecule type" value="Genomic_DNA"/>
</dbReference>
<accession>A0A2J8B0X3</accession>
<dbReference type="Proteomes" id="UP000236394">
    <property type="component" value="Unassembled WGS sequence"/>
</dbReference>
<keyword evidence="1" id="KW-0812">Transmembrane</keyword>
<proteinExistence type="predicted"/>
<evidence type="ECO:0000313" key="3">
    <source>
        <dbReference type="Proteomes" id="UP000236394"/>
    </source>
</evidence>
<organism evidence="2 3">
    <name type="scientific">Mageeibacillus indolicus</name>
    <dbReference type="NCBI Taxonomy" id="884684"/>
    <lineage>
        <taxon>Bacteria</taxon>
        <taxon>Bacillati</taxon>
        <taxon>Bacillota</taxon>
        <taxon>Clostridia</taxon>
        <taxon>Eubacteriales</taxon>
        <taxon>Oscillospiraceae</taxon>
        <taxon>Mageeibacillus</taxon>
    </lineage>
</organism>